<dbReference type="EMBL" id="PTIT01000018">
    <property type="protein sequence ID" value="PPK50947.1"/>
    <property type="molecule type" value="Genomic_DNA"/>
</dbReference>
<evidence type="ECO:0000256" key="2">
    <source>
        <dbReference type="ARBA" id="ARBA00002610"/>
    </source>
</evidence>
<dbReference type="GO" id="GO:0004252">
    <property type="term" value="F:serine-type endopeptidase activity"/>
    <property type="evidence" value="ECO:0007669"/>
    <property type="project" value="InterPro"/>
</dbReference>
<evidence type="ECO:0000256" key="7">
    <source>
        <dbReference type="ARBA" id="ARBA00022670"/>
    </source>
</evidence>
<comment type="function">
    <text evidence="2">Might be efficient in the degradation of transiently denatured and unfolded proteins which accumulate in the periplasm following stress conditions.</text>
</comment>
<keyword evidence="22" id="KW-1185">Reference proteome</keyword>
<evidence type="ECO:0000256" key="11">
    <source>
        <dbReference type="ARBA" id="ARBA00022801"/>
    </source>
</evidence>
<evidence type="ECO:0000256" key="6">
    <source>
        <dbReference type="ARBA" id="ARBA00013958"/>
    </source>
</evidence>
<dbReference type="InterPro" id="IPR009003">
    <property type="entry name" value="Peptidase_S1_PA"/>
</dbReference>
<dbReference type="FunFam" id="2.40.10.120:FF:000007">
    <property type="entry name" value="Periplasmic serine endoprotease DegP-like"/>
    <property type="match status" value="1"/>
</dbReference>
<keyword evidence="9" id="KW-0677">Repeat</keyword>
<evidence type="ECO:0000256" key="4">
    <source>
        <dbReference type="ARBA" id="ARBA00010541"/>
    </source>
</evidence>
<evidence type="ECO:0000256" key="16">
    <source>
        <dbReference type="PIRSR" id="PIRSR611782-2"/>
    </source>
</evidence>
<evidence type="ECO:0000313" key="19">
    <source>
        <dbReference type="EMBL" id="PPK50947.1"/>
    </source>
</evidence>
<dbReference type="STRING" id="930118.SAMN05216429_10650"/>
<dbReference type="Gene3D" id="2.40.10.120">
    <property type="match status" value="1"/>
</dbReference>
<dbReference type="RefSeq" id="WP_104416738.1">
    <property type="nucleotide sequence ID" value="NZ_PTIT01000018.1"/>
</dbReference>
<feature type="domain" description="PDZ" evidence="18">
    <location>
        <begin position="275"/>
        <end position="345"/>
    </location>
</feature>
<dbReference type="SUPFAM" id="SSF50494">
    <property type="entry name" value="Trypsin-like serine proteases"/>
    <property type="match status" value="1"/>
</dbReference>
<dbReference type="SUPFAM" id="SSF50156">
    <property type="entry name" value="PDZ domain-like"/>
    <property type="match status" value="2"/>
</dbReference>
<keyword evidence="8" id="KW-0732">Signal</keyword>
<dbReference type="OrthoDB" id="9758917at2"/>
<evidence type="ECO:0000256" key="10">
    <source>
        <dbReference type="ARBA" id="ARBA00022764"/>
    </source>
</evidence>
<dbReference type="Proteomes" id="UP000239648">
    <property type="component" value="Unassembled WGS sequence"/>
</dbReference>
<dbReference type="Gene3D" id="2.30.42.10">
    <property type="match status" value="2"/>
</dbReference>
<comment type="catalytic activity">
    <reaction evidence="1">
        <text>Acts on substrates that are at least partially unfolded. The cleavage site P1 residue is normally between a pair of hydrophobic residues, such as Val-|-Val.</text>
        <dbReference type="EC" id="3.4.21.107"/>
    </reaction>
</comment>
<keyword evidence="13" id="KW-0346">Stress response</keyword>
<comment type="subcellular location">
    <subcellularLocation>
        <location evidence="3">Periplasm</location>
    </subcellularLocation>
</comment>
<dbReference type="GO" id="GO:0042597">
    <property type="term" value="C:periplasmic space"/>
    <property type="evidence" value="ECO:0007669"/>
    <property type="project" value="UniProtKB-SubCell"/>
</dbReference>
<evidence type="ECO:0000259" key="18">
    <source>
        <dbReference type="PROSITE" id="PS50106"/>
    </source>
</evidence>
<evidence type="ECO:0000256" key="3">
    <source>
        <dbReference type="ARBA" id="ARBA00004418"/>
    </source>
</evidence>
<evidence type="ECO:0000256" key="9">
    <source>
        <dbReference type="ARBA" id="ARBA00022737"/>
    </source>
</evidence>
<dbReference type="PANTHER" id="PTHR22939">
    <property type="entry name" value="SERINE PROTEASE FAMILY S1C HTRA-RELATED"/>
    <property type="match status" value="1"/>
</dbReference>
<protein>
    <recommendedName>
        <fullName evidence="6">Probable periplasmic serine endoprotease DegP-like</fullName>
        <ecNumber evidence="5">3.4.21.107</ecNumber>
    </recommendedName>
    <alternativeName>
        <fullName evidence="14">Protease Do</fullName>
    </alternativeName>
</protein>
<feature type="active site" description="Charge relay system" evidence="15">
    <location>
        <position position="236"/>
    </location>
</feature>
<dbReference type="NCBIfam" id="TIGR02037">
    <property type="entry name" value="degP_htrA_DO"/>
    <property type="match status" value="1"/>
</dbReference>
<dbReference type="EC" id="3.4.21.107" evidence="5"/>
<reference evidence="19 22" key="1">
    <citation type="submission" date="2018-02" db="EMBL/GenBank/DDBJ databases">
        <title>Deep subsurface shale carbon reservoir microbial communities from Ohio and West Virginia, USA.</title>
        <authorList>
            <person name="Wrighton K."/>
        </authorList>
    </citation>
    <scope>NUCLEOTIDE SEQUENCE [LARGE SCALE GENOMIC DNA]</scope>
    <source>
        <strain evidence="19 22">UTICA-S1B6</strain>
    </source>
</reference>
<evidence type="ECO:0000256" key="12">
    <source>
        <dbReference type="ARBA" id="ARBA00022825"/>
    </source>
</evidence>
<dbReference type="PRINTS" id="PR00834">
    <property type="entry name" value="PROTEASES2C"/>
</dbReference>
<name>A0A2S6G4N7_9GAMM</name>
<dbReference type="InterPro" id="IPR036034">
    <property type="entry name" value="PDZ_sf"/>
</dbReference>
<evidence type="ECO:0000256" key="1">
    <source>
        <dbReference type="ARBA" id="ARBA00001772"/>
    </source>
</evidence>
<evidence type="ECO:0000313" key="20">
    <source>
        <dbReference type="EMBL" id="PPK54061.1"/>
    </source>
</evidence>
<dbReference type="Proteomes" id="UP000239446">
    <property type="component" value="Unassembled WGS sequence"/>
</dbReference>
<evidence type="ECO:0000256" key="8">
    <source>
        <dbReference type="ARBA" id="ARBA00022729"/>
    </source>
</evidence>
<keyword evidence="10" id="KW-0574">Periplasm</keyword>
<dbReference type="PROSITE" id="PS50106">
    <property type="entry name" value="PDZ"/>
    <property type="match status" value="1"/>
</dbReference>
<keyword evidence="11" id="KW-0378">Hydrolase</keyword>
<sequence length="493" mass="53164">MPSAKTKVATVSRVYSPARVIVALLMLAAMVSVFWSQPLAAAQLPDFTELVEENSSAVVNISTTTEPKRQGSRFHGLPFDEDQLDQLPPFLQEFFRGPQSPFGQSPHSQQPRRSMGSGFIVSADGYVLTNNHVVENADEVIVRLSDRREFSATIVGTDPRSDMAVLKIENGEDLPVVRIGRSRDLQVGEWVFAIGSPFGFDYTVTAGIVSALGRSLPTENYVPFIQTDVAINPGNSGGPLFNMDGEVIGINSQIYTRSGGFMGVSFAIPIDDAMNVFRQIRDDGSVARGWLGVLIQEVNRDLAETFGLDRPRGALIAEVMEGSPAAASGLRSGDIVLEFNGQDVETSADLPPMVGRTPVGESARLTVLREGREIELDVQIGQLPDERNVAQGDSSRGSQGDTASNPLGLGVDPLPAELASTLGVEGGVVVSDVERGPAYDAGIRPRDIITEIDRKQVSSVEEFRDVVADLPENRAVSVRIVREGRASYLVMRP</sequence>
<feature type="binding site" evidence="16">
    <location>
        <begin position="234"/>
        <end position="236"/>
    </location>
    <ligand>
        <name>substrate</name>
    </ligand>
</feature>
<reference evidence="20 21" key="2">
    <citation type="submission" date="2018-02" db="EMBL/GenBank/DDBJ databases">
        <title>Subsurface microbial communities from deep shales in Ohio and West Virginia, USA.</title>
        <authorList>
            <person name="Wrighton K."/>
        </authorList>
    </citation>
    <scope>NUCLEOTIDE SEQUENCE [LARGE SCALE GENOMIC DNA]</scope>
    <source>
        <strain evidence="20 21">UTICA-S1B9</strain>
    </source>
</reference>
<evidence type="ECO:0000256" key="15">
    <source>
        <dbReference type="PIRSR" id="PIRSR611782-1"/>
    </source>
</evidence>
<evidence type="ECO:0000256" key="13">
    <source>
        <dbReference type="ARBA" id="ARBA00023016"/>
    </source>
</evidence>
<feature type="binding site" evidence="16">
    <location>
        <position position="162"/>
    </location>
    <ligand>
        <name>substrate</name>
    </ligand>
</feature>
<comment type="similarity">
    <text evidence="4">Belongs to the peptidase S1C family.</text>
</comment>
<dbReference type="EMBL" id="PTIU01000020">
    <property type="protein sequence ID" value="PPK54061.1"/>
    <property type="molecule type" value="Genomic_DNA"/>
</dbReference>
<accession>A0A2S6G4N7</accession>
<evidence type="ECO:0000256" key="17">
    <source>
        <dbReference type="SAM" id="MobiDB-lite"/>
    </source>
</evidence>
<dbReference type="Pfam" id="PF13180">
    <property type="entry name" value="PDZ_2"/>
    <property type="match status" value="2"/>
</dbReference>
<keyword evidence="7 20" id="KW-0645">Protease</keyword>
<dbReference type="AlphaFoldDB" id="A0A2S6G4N7"/>
<dbReference type="InterPro" id="IPR001940">
    <property type="entry name" value="Peptidase_S1C"/>
</dbReference>
<proteinExistence type="inferred from homology"/>
<feature type="compositionally biased region" description="Polar residues" evidence="17">
    <location>
        <begin position="391"/>
        <end position="405"/>
    </location>
</feature>
<evidence type="ECO:0000256" key="14">
    <source>
        <dbReference type="ARBA" id="ARBA00032850"/>
    </source>
</evidence>
<keyword evidence="12" id="KW-0720">Serine protease</keyword>
<evidence type="ECO:0000256" key="5">
    <source>
        <dbReference type="ARBA" id="ARBA00013035"/>
    </source>
</evidence>
<gene>
    <name evidence="20" type="ORF">B0H24_102049</name>
    <name evidence="19" type="ORF">BY455_11849</name>
</gene>
<evidence type="ECO:0000313" key="22">
    <source>
        <dbReference type="Proteomes" id="UP000239648"/>
    </source>
</evidence>
<dbReference type="CDD" id="cd10839">
    <property type="entry name" value="cpPDZ1_DegP-like"/>
    <property type="match status" value="1"/>
</dbReference>
<dbReference type="InterPro" id="IPR001478">
    <property type="entry name" value="PDZ"/>
</dbReference>
<comment type="caution">
    <text evidence="20">The sequence shown here is derived from an EMBL/GenBank/DDBJ whole genome shotgun (WGS) entry which is preliminary data.</text>
</comment>
<feature type="region of interest" description="Disordered" evidence="17">
    <location>
        <begin position="380"/>
        <end position="410"/>
    </location>
</feature>
<feature type="active site" description="Charge relay system" evidence="15">
    <location>
        <position position="162"/>
    </location>
</feature>
<dbReference type="InterPro" id="IPR011782">
    <property type="entry name" value="Pept_S1C_Do"/>
</dbReference>
<feature type="binding site" evidence="16">
    <location>
        <position position="132"/>
    </location>
    <ligand>
        <name>substrate</name>
    </ligand>
</feature>
<dbReference type="SMART" id="SM00228">
    <property type="entry name" value="PDZ"/>
    <property type="match status" value="2"/>
</dbReference>
<organism evidence="20 21">
    <name type="scientific">Marinobacter persicus</name>
    <dbReference type="NCBI Taxonomy" id="930118"/>
    <lineage>
        <taxon>Bacteria</taxon>
        <taxon>Pseudomonadati</taxon>
        <taxon>Pseudomonadota</taxon>
        <taxon>Gammaproteobacteria</taxon>
        <taxon>Pseudomonadales</taxon>
        <taxon>Marinobacteraceae</taxon>
        <taxon>Marinobacter</taxon>
    </lineage>
</organism>
<dbReference type="PANTHER" id="PTHR22939:SF130">
    <property type="entry name" value="PERIPLASMIC SERINE ENDOPROTEASE DEGP-LIKE-RELATED"/>
    <property type="match status" value="1"/>
</dbReference>
<dbReference type="GO" id="GO:0006508">
    <property type="term" value="P:proteolysis"/>
    <property type="evidence" value="ECO:0007669"/>
    <property type="project" value="UniProtKB-KW"/>
</dbReference>
<feature type="active site" description="Charge relay system" evidence="15">
    <location>
        <position position="132"/>
    </location>
</feature>
<dbReference type="Pfam" id="PF13365">
    <property type="entry name" value="Trypsin_2"/>
    <property type="match status" value="1"/>
</dbReference>
<evidence type="ECO:0000313" key="21">
    <source>
        <dbReference type="Proteomes" id="UP000239446"/>
    </source>
</evidence>